<reference evidence="2 3" key="1">
    <citation type="journal article" date="2010" name="Stand. Genomic Sci.">
        <title>Complete genome sequence of Thermosphaera aggregans type strain (M11TL).</title>
        <authorList>
            <person name="Spring S."/>
            <person name="Rachel R."/>
            <person name="Lapidus A."/>
            <person name="Davenport K."/>
            <person name="Tice H."/>
            <person name="Copeland A."/>
            <person name="Cheng J.F."/>
            <person name="Lucas S."/>
            <person name="Chen F."/>
            <person name="Nolan M."/>
            <person name="Bruce D."/>
            <person name="Goodwin L."/>
            <person name="Pitluck S."/>
            <person name="Ivanova N."/>
            <person name="Mavromatis K."/>
            <person name="Ovchinnikova G."/>
            <person name="Pati A."/>
            <person name="Chen A."/>
            <person name="Palaniappan K."/>
            <person name="Land M."/>
            <person name="Hauser L."/>
            <person name="Chang Y.J."/>
            <person name="Jeffries C.C."/>
            <person name="Brettin T."/>
            <person name="Detter J.C."/>
            <person name="Tapia R."/>
            <person name="Han C."/>
            <person name="Heimerl T."/>
            <person name="Weikl F."/>
            <person name="Brambilla E."/>
            <person name="Goker M."/>
            <person name="Bristow J."/>
            <person name="Eisen J.A."/>
            <person name="Markowitz V."/>
            <person name="Hugenholtz P."/>
            <person name="Kyrpides N.C."/>
            <person name="Klenk H.P."/>
        </authorList>
    </citation>
    <scope>NUCLEOTIDE SEQUENCE [LARGE SCALE GENOMIC DNA]</scope>
    <source>
        <strain evidence="3">DSM 11486 / M11TL</strain>
    </source>
</reference>
<name>D5U142_THEAM</name>
<dbReference type="KEGG" id="tag:Tagg_0568"/>
<dbReference type="HOGENOM" id="CLU_2327382_0_0_2"/>
<accession>D5U142</accession>
<keyword evidence="3" id="KW-1185">Reference proteome</keyword>
<dbReference type="Proteomes" id="UP000002376">
    <property type="component" value="Chromosome"/>
</dbReference>
<reference evidence="3" key="2">
    <citation type="journal article" date="2010" name="Stand. Genomic Sci.">
        <title>Complete genome sequence of Thermosphaera aggregans type strain (M11TLT).</title>
        <authorList>
            <person name="Spring S."/>
            <person name="Rachel R."/>
            <person name="Lapidus A."/>
            <person name="Davenport K."/>
            <person name="Tice H."/>
            <person name="Copeland A."/>
            <person name="Cheng J.-F."/>
            <person name="Lucas S."/>
            <person name="Chen F."/>
            <person name="Nolan M."/>
            <person name="Bruce D."/>
            <person name="Goodwin L."/>
            <person name="Pitluck S."/>
            <person name="Ivanova N."/>
            <person name="Mavromatis K."/>
            <person name="Ovchinnikova G."/>
            <person name="Pati A."/>
            <person name="Chen A."/>
            <person name="Palaniappan K."/>
            <person name="Land M."/>
            <person name="Hauser L."/>
            <person name="Chang Y.-J."/>
            <person name="Jeffries C.C."/>
            <person name="Brettin T."/>
            <person name="Detter J.C."/>
            <person name="Tapia R."/>
            <person name="Han C."/>
            <person name="Heimerl T."/>
            <person name="Weikl F."/>
            <person name="Brambilla E."/>
            <person name="Goker M."/>
            <person name="Bristow J."/>
            <person name="Eisen J.A."/>
            <person name="Markowitz V."/>
            <person name="Hugenholtz P."/>
            <person name="Kyrpides N.C."/>
            <person name="Klenk H.-P."/>
        </authorList>
    </citation>
    <scope>NUCLEOTIDE SEQUENCE [LARGE SCALE GENOMIC DNA]</scope>
    <source>
        <strain evidence="3">DSM 11486 / M11TL</strain>
    </source>
</reference>
<gene>
    <name evidence="2" type="ordered locus">Tagg_0568</name>
</gene>
<evidence type="ECO:0008006" key="4">
    <source>
        <dbReference type="Google" id="ProtNLM"/>
    </source>
</evidence>
<keyword evidence="1" id="KW-0472">Membrane</keyword>
<dbReference type="EMBL" id="CP001939">
    <property type="protein sequence ID" value="ADG90842.1"/>
    <property type="molecule type" value="Genomic_DNA"/>
</dbReference>
<feature type="transmembrane region" description="Helical" evidence="1">
    <location>
        <begin position="6"/>
        <end position="27"/>
    </location>
</feature>
<sequence>MLDFVVWLIATLDAPWILNTLIGRFLIRLVSRGNIVYLYADVDTLARRADVAREFIVRELAIYNILARYFAKCSIDTGRSEPVRVVAEVIRCLEKRTR</sequence>
<dbReference type="AlphaFoldDB" id="D5U142"/>
<evidence type="ECO:0000313" key="3">
    <source>
        <dbReference type="Proteomes" id="UP000002376"/>
    </source>
</evidence>
<keyword evidence="1" id="KW-0812">Transmembrane</keyword>
<dbReference type="STRING" id="633148.Tagg_0568"/>
<evidence type="ECO:0000313" key="2">
    <source>
        <dbReference type="EMBL" id="ADG90842.1"/>
    </source>
</evidence>
<protein>
    <recommendedName>
        <fullName evidence="4">Adenylate kinase</fullName>
    </recommendedName>
</protein>
<proteinExistence type="predicted"/>
<keyword evidence="1" id="KW-1133">Transmembrane helix</keyword>
<organism evidence="2 3">
    <name type="scientific">Thermosphaera aggregans (strain DSM 11486 / M11TL)</name>
    <dbReference type="NCBI Taxonomy" id="633148"/>
    <lineage>
        <taxon>Archaea</taxon>
        <taxon>Thermoproteota</taxon>
        <taxon>Thermoprotei</taxon>
        <taxon>Desulfurococcales</taxon>
        <taxon>Desulfurococcaceae</taxon>
        <taxon>Thermosphaera</taxon>
    </lineage>
</organism>
<reference key="3">
    <citation type="submission" date="2010-02" db="EMBL/GenBank/DDBJ databases">
        <title>Complete genome sequence of Thermosphaera aggregans type strain (M11TL).</title>
        <authorList>
            <consortium name="US DOE Joint Genome Institute (JGI-PGF)"/>
            <person name="Spring S."/>
            <person name="Lapidus A."/>
            <person name="Munk C."/>
            <person name="Schroeder M."/>
            <person name="Glavina Del Rio T."/>
            <person name="Tice H."/>
            <person name="Copeland A."/>
            <person name="Cheng J.-F."/>
            <person name="Lucas S."/>
            <person name="Chen F."/>
            <person name="Nolan M."/>
            <person name="Bruce D."/>
            <person name="Goodwin L."/>
            <person name="Pitluck S."/>
            <person name="Ivanova N."/>
            <person name="Mavromatis K."/>
            <person name="Ovchinnikova G."/>
            <person name="Pati A."/>
            <person name="Chen A."/>
            <person name="Palaniappan K."/>
            <person name="Land M."/>
            <person name="Hauser L."/>
            <person name="Chang Y.-J."/>
            <person name="Jeffries C.C."/>
            <person name="Brettin T."/>
            <person name="Detter J.C."/>
            <person name="Tapia R."/>
            <person name="Han C."/>
            <person name="Chain P."/>
            <person name="Heimerl T."/>
            <person name="Weik F."/>
            <person name="Goker M."/>
            <person name="Rachel R."/>
            <person name="Bristow J."/>
            <person name="Eisen J.A."/>
            <person name="Markowitz V."/>
            <person name="Hugenholtz P."/>
            <person name="Kyrpides N.C."/>
            <person name="Klenk H.-P."/>
        </authorList>
    </citation>
    <scope>NUCLEOTIDE SEQUENCE</scope>
    <source>
        <strain>DSM 11486</strain>
    </source>
</reference>
<evidence type="ECO:0000256" key="1">
    <source>
        <dbReference type="SAM" id="Phobius"/>
    </source>
</evidence>